<feature type="region of interest" description="Disordered" evidence="5">
    <location>
        <begin position="76"/>
        <end position="128"/>
    </location>
</feature>
<feature type="domain" description="SWIM-type" evidence="6">
    <location>
        <begin position="23"/>
        <end position="55"/>
    </location>
</feature>
<organism evidence="7 8">
    <name type="scientific">Lactuca virosa</name>
    <dbReference type="NCBI Taxonomy" id="75947"/>
    <lineage>
        <taxon>Eukaryota</taxon>
        <taxon>Viridiplantae</taxon>
        <taxon>Streptophyta</taxon>
        <taxon>Embryophyta</taxon>
        <taxon>Tracheophyta</taxon>
        <taxon>Spermatophyta</taxon>
        <taxon>Magnoliopsida</taxon>
        <taxon>eudicotyledons</taxon>
        <taxon>Gunneridae</taxon>
        <taxon>Pentapetalae</taxon>
        <taxon>asterids</taxon>
        <taxon>campanulids</taxon>
        <taxon>Asterales</taxon>
        <taxon>Asteraceae</taxon>
        <taxon>Cichorioideae</taxon>
        <taxon>Cichorieae</taxon>
        <taxon>Lactucinae</taxon>
        <taxon>Lactuca</taxon>
    </lineage>
</organism>
<dbReference type="EMBL" id="CAKMRJ010005745">
    <property type="protein sequence ID" value="CAH1452322.1"/>
    <property type="molecule type" value="Genomic_DNA"/>
</dbReference>
<dbReference type="InterPro" id="IPR007527">
    <property type="entry name" value="Znf_SWIM"/>
</dbReference>
<evidence type="ECO:0000256" key="2">
    <source>
        <dbReference type="ARBA" id="ARBA00022771"/>
    </source>
</evidence>
<feature type="compositionally biased region" description="Basic and acidic residues" evidence="5">
    <location>
        <begin position="115"/>
        <end position="128"/>
    </location>
</feature>
<keyword evidence="8" id="KW-1185">Reference proteome</keyword>
<dbReference type="AlphaFoldDB" id="A0AAU9PQK7"/>
<proteinExistence type="predicted"/>
<dbReference type="PROSITE" id="PS50966">
    <property type="entry name" value="ZF_SWIM"/>
    <property type="match status" value="1"/>
</dbReference>
<dbReference type="Pfam" id="PF04434">
    <property type="entry name" value="SWIM"/>
    <property type="match status" value="1"/>
</dbReference>
<evidence type="ECO:0000256" key="5">
    <source>
        <dbReference type="SAM" id="MobiDB-lite"/>
    </source>
</evidence>
<gene>
    <name evidence="7" type="ORF">LVIROSA_LOCUS37626</name>
</gene>
<keyword evidence="2 4" id="KW-0863">Zinc-finger</keyword>
<comment type="caution">
    <text evidence="7">The sequence shown here is derived from an EMBL/GenBank/DDBJ whole genome shotgun (WGS) entry which is preliminary data.</text>
</comment>
<protein>
    <recommendedName>
        <fullName evidence="6">SWIM-type domain-containing protein</fullName>
    </recommendedName>
</protein>
<dbReference type="GO" id="GO:0008270">
    <property type="term" value="F:zinc ion binding"/>
    <property type="evidence" value="ECO:0007669"/>
    <property type="project" value="UniProtKB-KW"/>
</dbReference>
<dbReference type="Proteomes" id="UP001157418">
    <property type="component" value="Unassembled WGS sequence"/>
</dbReference>
<reference evidence="7 8" key="1">
    <citation type="submission" date="2022-01" db="EMBL/GenBank/DDBJ databases">
        <authorList>
            <person name="Xiong W."/>
            <person name="Schranz E."/>
        </authorList>
    </citation>
    <scope>NUCLEOTIDE SEQUENCE [LARGE SCALE GENOMIC DNA]</scope>
</reference>
<dbReference type="PANTHER" id="PTHR31973:SF187">
    <property type="entry name" value="MUTATOR TRANSPOSASE MUDRA PROTEIN"/>
    <property type="match status" value="1"/>
</dbReference>
<evidence type="ECO:0000256" key="4">
    <source>
        <dbReference type="PROSITE-ProRule" id="PRU00325"/>
    </source>
</evidence>
<evidence type="ECO:0000256" key="1">
    <source>
        <dbReference type="ARBA" id="ARBA00022723"/>
    </source>
</evidence>
<keyword evidence="1" id="KW-0479">Metal-binding</keyword>
<accession>A0AAU9PQK7</accession>
<sequence>MRFWIVIPSGGAIFEIRHGYSAYKVDLDAHSCSCRLWEISGLPCVHAQATINFIHKDPVDLISFWELGHNKLSCKNGEGLSDHDSKRKSRRLKEDGGWNSTVNIAKTPRKAGGGNKKDVEGTSKEESEGKMKVVEGTSKEVGKMIDVDQSISHLKRMKMMARRGGKIKYVGGIGVVHGSLSQTVAVVDEVVITCHEKLDQEDFETIKDLQASRYDHGEIAEAFNKRKEMLVESIVDEATIQETQDPLVRKRKPSERIIKIKLKKAVHDPDGGGSTTGKAITLD</sequence>
<evidence type="ECO:0000259" key="6">
    <source>
        <dbReference type="PROSITE" id="PS50966"/>
    </source>
</evidence>
<evidence type="ECO:0000256" key="3">
    <source>
        <dbReference type="ARBA" id="ARBA00022833"/>
    </source>
</evidence>
<dbReference type="InterPro" id="IPR006564">
    <property type="entry name" value="Znf_PMZ"/>
</dbReference>
<keyword evidence="3" id="KW-0862">Zinc</keyword>
<evidence type="ECO:0000313" key="8">
    <source>
        <dbReference type="Proteomes" id="UP001157418"/>
    </source>
</evidence>
<name>A0AAU9PQK7_9ASTR</name>
<dbReference type="PANTHER" id="PTHR31973">
    <property type="entry name" value="POLYPROTEIN, PUTATIVE-RELATED"/>
    <property type="match status" value="1"/>
</dbReference>
<evidence type="ECO:0000313" key="7">
    <source>
        <dbReference type="EMBL" id="CAH1452322.1"/>
    </source>
</evidence>
<dbReference type="SMART" id="SM00575">
    <property type="entry name" value="ZnF_PMZ"/>
    <property type="match status" value="1"/>
</dbReference>